<evidence type="ECO:0000313" key="1">
    <source>
        <dbReference type="EMBL" id="KAH7949769.1"/>
    </source>
</evidence>
<protein>
    <submittedName>
        <fullName evidence="1">Uncharacterized protein</fullName>
    </submittedName>
</protein>
<sequence length="248" mass="27754">MEAPYREASRKASLVAVPRSPLDRLELQRQDAVWMIVDQPRSSQMATTLAEATAWPAVPVTDTVWSDTVCIQYGLASTGYTAPKVALLCSQVEVVADKCARKHYSSYKLEHSKTQPLVKKCFSNRAHVTDLMLDCAEPMAGKATHDPDFKKRTKAFKTCVEKGLQGTVPAETDPYEFDKRRKKKIRRRLADPSGEGLFNNVFPRYANDSIFLLCRLHDTDSIWKICAKSSLVTIGASATWLTQLEPEA</sequence>
<organism evidence="1 2">
    <name type="scientific">Dermacentor silvarum</name>
    <name type="common">Tick</name>
    <dbReference type="NCBI Taxonomy" id="543639"/>
    <lineage>
        <taxon>Eukaryota</taxon>
        <taxon>Metazoa</taxon>
        <taxon>Ecdysozoa</taxon>
        <taxon>Arthropoda</taxon>
        <taxon>Chelicerata</taxon>
        <taxon>Arachnida</taxon>
        <taxon>Acari</taxon>
        <taxon>Parasitiformes</taxon>
        <taxon>Ixodida</taxon>
        <taxon>Ixodoidea</taxon>
        <taxon>Ixodidae</taxon>
        <taxon>Rhipicephalinae</taxon>
        <taxon>Dermacentor</taxon>
    </lineage>
</organism>
<gene>
    <name evidence="1" type="ORF">HPB49_015205</name>
</gene>
<dbReference type="Proteomes" id="UP000821865">
    <property type="component" value="Chromosome 5"/>
</dbReference>
<accession>A0ACB8CRY5</accession>
<keyword evidence="2" id="KW-1185">Reference proteome</keyword>
<evidence type="ECO:0000313" key="2">
    <source>
        <dbReference type="Proteomes" id="UP000821865"/>
    </source>
</evidence>
<name>A0ACB8CRY5_DERSI</name>
<dbReference type="EMBL" id="CM023474">
    <property type="protein sequence ID" value="KAH7949769.1"/>
    <property type="molecule type" value="Genomic_DNA"/>
</dbReference>
<proteinExistence type="predicted"/>
<comment type="caution">
    <text evidence="1">The sequence shown here is derived from an EMBL/GenBank/DDBJ whole genome shotgun (WGS) entry which is preliminary data.</text>
</comment>
<reference evidence="1" key="1">
    <citation type="submission" date="2020-05" db="EMBL/GenBank/DDBJ databases">
        <title>Large-scale comparative analyses of tick genomes elucidate their genetic diversity and vector capacities.</title>
        <authorList>
            <person name="Jia N."/>
            <person name="Wang J."/>
            <person name="Shi W."/>
            <person name="Du L."/>
            <person name="Sun Y."/>
            <person name="Zhan W."/>
            <person name="Jiang J."/>
            <person name="Wang Q."/>
            <person name="Zhang B."/>
            <person name="Ji P."/>
            <person name="Sakyi L.B."/>
            <person name="Cui X."/>
            <person name="Yuan T."/>
            <person name="Jiang B."/>
            <person name="Yang W."/>
            <person name="Lam T.T.-Y."/>
            <person name="Chang Q."/>
            <person name="Ding S."/>
            <person name="Wang X."/>
            <person name="Zhu J."/>
            <person name="Ruan X."/>
            <person name="Zhao L."/>
            <person name="Wei J."/>
            <person name="Que T."/>
            <person name="Du C."/>
            <person name="Cheng J."/>
            <person name="Dai P."/>
            <person name="Han X."/>
            <person name="Huang E."/>
            <person name="Gao Y."/>
            <person name="Liu J."/>
            <person name="Shao H."/>
            <person name="Ye R."/>
            <person name="Li L."/>
            <person name="Wei W."/>
            <person name="Wang X."/>
            <person name="Wang C."/>
            <person name="Yang T."/>
            <person name="Huo Q."/>
            <person name="Li W."/>
            <person name="Guo W."/>
            <person name="Chen H."/>
            <person name="Zhou L."/>
            <person name="Ni X."/>
            <person name="Tian J."/>
            <person name="Zhou Y."/>
            <person name="Sheng Y."/>
            <person name="Liu T."/>
            <person name="Pan Y."/>
            <person name="Xia L."/>
            <person name="Li J."/>
            <person name="Zhao F."/>
            <person name="Cao W."/>
        </authorList>
    </citation>
    <scope>NUCLEOTIDE SEQUENCE</scope>
    <source>
        <strain evidence="1">Dsil-2018</strain>
    </source>
</reference>